<feature type="active site" evidence="11">
    <location>
        <position position="242"/>
    </location>
</feature>
<name>A0A1A9KKF6_9PSED</name>
<evidence type="ECO:0000256" key="5">
    <source>
        <dbReference type="ARBA" id="ARBA00022618"/>
    </source>
</evidence>
<dbReference type="Pfam" id="PF02899">
    <property type="entry name" value="Phage_int_SAM_1"/>
    <property type="match status" value="1"/>
</dbReference>
<keyword evidence="4 11" id="KW-0963">Cytoplasm</keyword>
<dbReference type="GO" id="GO:0003677">
    <property type="term" value="F:DNA binding"/>
    <property type="evidence" value="ECO:0007669"/>
    <property type="project" value="UniProtKB-UniRule"/>
</dbReference>
<dbReference type="GO" id="GO:0051301">
    <property type="term" value="P:cell division"/>
    <property type="evidence" value="ECO:0007669"/>
    <property type="project" value="UniProtKB-UniRule"/>
</dbReference>
<dbReference type="PANTHER" id="PTHR30349:SF81">
    <property type="entry name" value="TYROSINE RECOMBINASE XERC"/>
    <property type="match status" value="1"/>
</dbReference>
<keyword evidence="7 11" id="KW-0229">DNA integration</keyword>
<comment type="subcellular location">
    <subcellularLocation>
        <location evidence="1 11">Cytoplasm</location>
    </subcellularLocation>
</comment>
<evidence type="ECO:0000259" key="12">
    <source>
        <dbReference type="PROSITE" id="PS51898"/>
    </source>
</evidence>
<evidence type="ECO:0000256" key="10">
    <source>
        <dbReference type="ARBA" id="ARBA00023306"/>
    </source>
</evidence>
<dbReference type="SUPFAM" id="SSF56349">
    <property type="entry name" value="DNA breaking-rejoining enzymes"/>
    <property type="match status" value="1"/>
</dbReference>
<keyword evidence="10 11" id="KW-0131">Cell cycle</keyword>
<dbReference type="GO" id="GO:0009037">
    <property type="term" value="F:tyrosine-based site-specific recombinase activity"/>
    <property type="evidence" value="ECO:0007669"/>
    <property type="project" value="UniProtKB-UniRule"/>
</dbReference>
<dbReference type="Proteomes" id="UP000077748">
    <property type="component" value="Chromosome"/>
</dbReference>
<evidence type="ECO:0000256" key="7">
    <source>
        <dbReference type="ARBA" id="ARBA00022908"/>
    </source>
</evidence>
<sequence length="306" mass="34263">MKLVADLDAFLEHLRSERQVSAHTLAGYRRDLLKVVALCEKNGIADWADLQVRELRAQVARLHAQGLASRSLARLLSAVRGLYQYLIREGRCRHNPADGLAAPKAARKLPRTLDADRAGQLLDGALEDDFIARRDQAMLELFYSSGLRLSELVGLDLDGLDLSAGLVRVLGKGNKVRELPVGRAARKAIEDWLPLREMVRPADRALFVGHSGKRLTPRAVQLRVRQAGVRELGQHLHPHMLRHSFASHILESSQDLRAVQELLGHADIATTQIYTHLDFQHLSKVYDNAHPRARRVKRDTDTGAEE</sequence>
<feature type="domain" description="Tyr recombinase" evidence="12">
    <location>
        <begin position="108"/>
        <end position="287"/>
    </location>
</feature>
<evidence type="ECO:0000256" key="3">
    <source>
        <dbReference type="ARBA" id="ARBA00015804"/>
    </source>
</evidence>
<accession>A0A1A9KKF6</accession>
<evidence type="ECO:0000256" key="2">
    <source>
        <dbReference type="ARBA" id="ARBA00006657"/>
    </source>
</evidence>
<evidence type="ECO:0000256" key="6">
    <source>
        <dbReference type="ARBA" id="ARBA00022829"/>
    </source>
</evidence>
<dbReference type="RefSeq" id="WP_058070869.1">
    <property type="nucleotide sequence ID" value="NZ_CP015878.1"/>
</dbReference>
<dbReference type="AlphaFoldDB" id="A0A1A9KKF6"/>
<keyword evidence="6 11" id="KW-0159">Chromosome partition</keyword>
<comment type="similarity">
    <text evidence="2 11">Belongs to the 'phage' integrase family. XerC subfamily.</text>
</comment>
<comment type="subunit">
    <text evidence="11">Forms a cyclic heterotetrameric complex composed of two molecules of XerC and two molecules of XerD.</text>
</comment>
<evidence type="ECO:0000313" key="15">
    <source>
        <dbReference type="Proteomes" id="UP000077748"/>
    </source>
</evidence>
<comment type="function">
    <text evidence="11">Site-specific tyrosine recombinase, which acts by catalyzing the cutting and rejoining of the recombining DNA molecules. The XerC-XerD complex is essential to convert dimers of the bacterial chromosome into monomers to permit their segregation at cell division. It also contributes to the segregational stability of plasmids.</text>
</comment>
<feature type="domain" description="Core-binding (CB)" evidence="13">
    <location>
        <begin position="1"/>
        <end position="87"/>
    </location>
</feature>
<dbReference type="NCBIfam" id="TIGR02224">
    <property type="entry name" value="recomb_XerC"/>
    <property type="match status" value="1"/>
</dbReference>
<dbReference type="InterPro" id="IPR023009">
    <property type="entry name" value="Tyrosine_recombinase_XerC/XerD"/>
</dbReference>
<dbReference type="PANTHER" id="PTHR30349">
    <property type="entry name" value="PHAGE INTEGRASE-RELATED"/>
    <property type="match status" value="1"/>
</dbReference>
<evidence type="ECO:0000256" key="1">
    <source>
        <dbReference type="ARBA" id="ARBA00004496"/>
    </source>
</evidence>
<dbReference type="InterPro" id="IPR011010">
    <property type="entry name" value="DNA_brk_join_enz"/>
</dbReference>
<feature type="active site" description="O-(3'-phospho-DNA)-tyrosine intermediate" evidence="11">
    <location>
        <position position="274"/>
    </location>
</feature>
<dbReference type="InterPro" id="IPR004107">
    <property type="entry name" value="Integrase_SAM-like_N"/>
</dbReference>
<dbReference type="InterPro" id="IPR010998">
    <property type="entry name" value="Integrase_recombinase_N"/>
</dbReference>
<keyword evidence="9 11" id="KW-0233">DNA recombination</keyword>
<dbReference type="Gene3D" id="1.10.150.130">
    <property type="match status" value="1"/>
</dbReference>
<dbReference type="InterPro" id="IPR013762">
    <property type="entry name" value="Integrase-like_cat_sf"/>
</dbReference>
<dbReference type="Gene3D" id="1.10.443.10">
    <property type="entry name" value="Intergrase catalytic core"/>
    <property type="match status" value="1"/>
</dbReference>
<dbReference type="InterPro" id="IPR044068">
    <property type="entry name" value="CB"/>
</dbReference>
<evidence type="ECO:0000259" key="13">
    <source>
        <dbReference type="PROSITE" id="PS51900"/>
    </source>
</evidence>
<dbReference type="GO" id="GO:0006313">
    <property type="term" value="P:DNA transposition"/>
    <property type="evidence" value="ECO:0007669"/>
    <property type="project" value="UniProtKB-UniRule"/>
</dbReference>
<dbReference type="PROSITE" id="PS51898">
    <property type="entry name" value="TYR_RECOMBINASE"/>
    <property type="match status" value="1"/>
</dbReference>
<dbReference type="EMBL" id="CP015878">
    <property type="protein sequence ID" value="ANI18087.1"/>
    <property type="molecule type" value="Genomic_DNA"/>
</dbReference>
<evidence type="ECO:0000256" key="11">
    <source>
        <dbReference type="HAMAP-Rule" id="MF_01808"/>
    </source>
</evidence>
<evidence type="ECO:0000313" key="14">
    <source>
        <dbReference type="EMBL" id="ANI18087.1"/>
    </source>
</evidence>
<dbReference type="InterPro" id="IPR002104">
    <property type="entry name" value="Integrase_catalytic"/>
</dbReference>
<proteinExistence type="inferred from homology"/>
<organism evidence="14 15">
    <name type="scientific">Pseudomonas citronellolis</name>
    <dbReference type="NCBI Taxonomy" id="53408"/>
    <lineage>
        <taxon>Bacteria</taxon>
        <taxon>Pseudomonadati</taxon>
        <taxon>Pseudomonadota</taxon>
        <taxon>Gammaproteobacteria</taxon>
        <taxon>Pseudomonadales</taxon>
        <taxon>Pseudomonadaceae</taxon>
        <taxon>Pseudomonas</taxon>
    </lineage>
</organism>
<evidence type="ECO:0000256" key="4">
    <source>
        <dbReference type="ARBA" id="ARBA00022490"/>
    </source>
</evidence>
<feature type="active site" evidence="11">
    <location>
        <position position="172"/>
    </location>
</feature>
<dbReference type="HAMAP" id="MF_01808">
    <property type="entry name" value="Recomb_XerC_XerD"/>
    <property type="match status" value="1"/>
</dbReference>
<keyword evidence="8 11" id="KW-0238">DNA-binding</keyword>
<dbReference type="InterPro" id="IPR050090">
    <property type="entry name" value="Tyrosine_recombinase_XerCD"/>
</dbReference>
<evidence type="ECO:0000256" key="9">
    <source>
        <dbReference type="ARBA" id="ARBA00023172"/>
    </source>
</evidence>
<dbReference type="GO" id="GO:0005737">
    <property type="term" value="C:cytoplasm"/>
    <property type="evidence" value="ECO:0007669"/>
    <property type="project" value="UniProtKB-SubCell"/>
</dbReference>
<feature type="active site" evidence="11">
    <location>
        <position position="265"/>
    </location>
</feature>
<dbReference type="Pfam" id="PF00589">
    <property type="entry name" value="Phage_integrase"/>
    <property type="match status" value="1"/>
</dbReference>
<feature type="active site" evidence="11">
    <location>
        <position position="148"/>
    </location>
</feature>
<protein>
    <recommendedName>
        <fullName evidence="3 11">Tyrosine recombinase XerC</fullName>
    </recommendedName>
</protein>
<gene>
    <name evidence="11" type="primary">xerC</name>
    <name evidence="14" type="ORF">A9C11_30610</name>
</gene>
<keyword evidence="5 11" id="KW-0132">Cell division</keyword>
<reference evidence="14 15" key="1">
    <citation type="submission" date="2016-05" db="EMBL/GenBank/DDBJ databases">
        <title>Genome Sequence of Pseudomonas citronellolis Strain SJTE-3, an Estrogens and Persistent Organic Pollutants degradation strain.</title>
        <authorList>
            <person name="Liang R."/>
        </authorList>
    </citation>
    <scope>NUCLEOTIDE SEQUENCE [LARGE SCALE GENOMIC DNA]</scope>
    <source>
        <strain evidence="14 15">SJTE-3</strain>
    </source>
</reference>
<dbReference type="SUPFAM" id="SSF47823">
    <property type="entry name" value="lambda integrase-like, N-terminal domain"/>
    <property type="match status" value="1"/>
</dbReference>
<dbReference type="PROSITE" id="PS51900">
    <property type="entry name" value="CB"/>
    <property type="match status" value="1"/>
</dbReference>
<dbReference type="InterPro" id="IPR011931">
    <property type="entry name" value="Recomb_XerC"/>
</dbReference>
<dbReference type="CDD" id="cd00798">
    <property type="entry name" value="INT_XerDC_C"/>
    <property type="match status" value="1"/>
</dbReference>
<feature type="active site" evidence="11">
    <location>
        <position position="239"/>
    </location>
</feature>
<dbReference type="GO" id="GO:0007059">
    <property type="term" value="P:chromosome segregation"/>
    <property type="evidence" value="ECO:0007669"/>
    <property type="project" value="UniProtKB-UniRule"/>
</dbReference>
<evidence type="ECO:0000256" key="8">
    <source>
        <dbReference type="ARBA" id="ARBA00023125"/>
    </source>
</evidence>
<dbReference type="NCBIfam" id="NF001399">
    <property type="entry name" value="PRK00283.1"/>
    <property type="match status" value="1"/>
</dbReference>